<feature type="binding site" evidence="7">
    <location>
        <begin position="209"/>
        <end position="214"/>
    </location>
    <ligand>
        <name>ATP</name>
        <dbReference type="ChEBI" id="CHEBI:30616"/>
    </ligand>
</feature>
<protein>
    <recommendedName>
        <fullName evidence="7">Glycine--tRNA ligase</fullName>
        <ecNumber evidence="7">6.1.1.14</ecNumber>
    </recommendedName>
    <alternativeName>
        <fullName evidence="7">Glycyl-tRNA synthetase</fullName>
        <shortName evidence="7">GlyRS</shortName>
    </alternativeName>
</protein>
<dbReference type="GO" id="GO:0006426">
    <property type="term" value="P:glycyl-tRNA aminoacylation"/>
    <property type="evidence" value="ECO:0007669"/>
    <property type="project" value="UniProtKB-UniRule"/>
</dbReference>
<dbReference type="GO" id="GO:0005737">
    <property type="term" value="C:cytoplasm"/>
    <property type="evidence" value="ECO:0007669"/>
    <property type="project" value="UniProtKB-SubCell"/>
</dbReference>
<evidence type="ECO:0000313" key="10">
    <source>
        <dbReference type="Proteomes" id="UP000177208"/>
    </source>
</evidence>
<accession>A0A1F7GAZ4</accession>
<keyword evidence="4 7" id="KW-0067">ATP-binding</keyword>
<evidence type="ECO:0000256" key="3">
    <source>
        <dbReference type="ARBA" id="ARBA00022741"/>
    </source>
</evidence>
<dbReference type="FunFam" id="3.40.50.800:FF:000002">
    <property type="entry name" value="Glycine--tRNA ligase"/>
    <property type="match status" value="1"/>
</dbReference>
<name>A0A1F7GAZ4_9BACT</name>
<dbReference type="Gene3D" id="3.30.930.10">
    <property type="entry name" value="Bira Bifunctional Protein, Domain 2"/>
    <property type="match status" value="1"/>
</dbReference>
<feature type="binding site" evidence="7">
    <location>
        <position position="97"/>
    </location>
    <ligand>
        <name>substrate</name>
    </ligand>
</feature>
<keyword evidence="3 7" id="KW-0547">Nucleotide-binding</keyword>
<sequence length="459" mass="53893">MITMDNIVALAKRRGFIYPSSEIYGGLANTWDFGHYGVLLKNNLRDLWLKKFVLDRSDIILLDTSVILNPKVWEASGHVAGFSDALVDCKNCRYRTRADHLIENKLKNIKVEGLSPEKLTKIIQDNKLKCPHCGKSDFTEVRRFNLLFPTHIGILQESKSLAYLRGELAQGIFLNFRNVLDTIRVKIPFGIASQGIAFRNEITMGQSVFRTLQFDLMEFEYFIEEKEWKKHYEYWQKEMWKFAKKLGLNEKKLRWREHEEYERSHYSKKTMDIEYEFPFGWKEIWGLAYRTDYDLRNHMEKSGKDLTYKDQKTGKSFIPHVIEPTFGLSRLVFTLMIDSFKEEKVGDSLRTLMSFDPRIAPVKVAVFPLQKDDKLKGIAKDIFVDLKKDFVVEFDDSGNIGKMYRRQDEIGTPFCVTVDYQTAQDKSVTVRDRDSMKQERVKANSLKEYFKNKLKVDFN</sequence>
<evidence type="ECO:0000313" key="9">
    <source>
        <dbReference type="EMBL" id="OGK16079.1"/>
    </source>
</evidence>
<dbReference type="Pfam" id="PF03129">
    <property type="entry name" value="HGTP_anticodon"/>
    <property type="match status" value="1"/>
</dbReference>
<dbReference type="InterPro" id="IPR006195">
    <property type="entry name" value="aa-tRNA-synth_II"/>
</dbReference>
<dbReference type="InterPro" id="IPR027031">
    <property type="entry name" value="Gly-tRNA_synthase/POLG2"/>
</dbReference>
<feature type="domain" description="Aminoacyl-transfer RNA synthetases class-II family profile" evidence="8">
    <location>
        <begin position="5"/>
        <end position="368"/>
    </location>
</feature>
<evidence type="ECO:0000256" key="2">
    <source>
        <dbReference type="ARBA" id="ARBA00022598"/>
    </source>
</evidence>
<dbReference type="PRINTS" id="PR01043">
    <property type="entry name" value="TRNASYNTHGLY"/>
</dbReference>
<dbReference type="PROSITE" id="PS50862">
    <property type="entry name" value="AA_TRNA_LIGASE_II"/>
    <property type="match status" value="1"/>
</dbReference>
<dbReference type="GO" id="GO:0015966">
    <property type="term" value="P:diadenosine tetraphosphate biosynthetic process"/>
    <property type="evidence" value="ECO:0007669"/>
    <property type="project" value="UniProtKB-ARBA"/>
</dbReference>
<dbReference type="InterPro" id="IPR002315">
    <property type="entry name" value="tRNA-synt_gly"/>
</dbReference>
<dbReference type="SUPFAM" id="SSF52954">
    <property type="entry name" value="Class II aaRS ABD-related"/>
    <property type="match status" value="1"/>
</dbReference>
<evidence type="ECO:0000256" key="6">
    <source>
        <dbReference type="ARBA" id="ARBA00023146"/>
    </source>
</evidence>
<feature type="binding site" evidence="7">
    <location>
        <position position="167"/>
    </location>
    <ligand>
        <name>substrate</name>
    </ligand>
</feature>
<proteinExistence type="inferred from homology"/>
<feature type="binding site" evidence="7">
    <location>
        <begin position="327"/>
        <end position="330"/>
    </location>
    <ligand>
        <name>ATP</name>
        <dbReference type="ChEBI" id="CHEBI:30616"/>
    </ligand>
</feature>
<dbReference type="AlphaFoldDB" id="A0A1F7GAZ4"/>
<feature type="binding site" evidence="7">
    <location>
        <begin position="323"/>
        <end position="327"/>
    </location>
    <ligand>
        <name>substrate</name>
    </ligand>
</feature>
<feature type="binding site" evidence="7">
    <location>
        <begin position="199"/>
        <end position="201"/>
    </location>
    <ligand>
        <name>ATP</name>
        <dbReference type="ChEBI" id="CHEBI:30616"/>
    </ligand>
</feature>
<dbReference type="InterPro" id="IPR022961">
    <property type="entry name" value="Gly_tRNA_ligase_bac"/>
</dbReference>
<gene>
    <name evidence="7" type="primary">glyQS</name>
    <name evidence="9" type="ORF">A2774_01770</name>
</gene>
<dbReference type="GO" id="GO:0004081">
    <property type="term" value="F:bis(5'-nucleosyl)-tetraphosphatase (asymmetrical) activity"/>
    <property type="evidence" value="ECO:0007669"/>
    <property type="project" value="UniProtKB-ARBA"/>
</dbReference>
<comment type="subunit">
    <text evidence="7">Homodimer.</text>
</comment>
<dbReference type="CDD" id="cd00858">
    <property type="entry name" value="GlyRS_anticodon"/>
    <property type="match status" value="1"/>
</dbReference>
<keyword evidence="6 7" id="KW-0030">Aminoacyl-tRNA synthetase</keyword>
<dbReference type="HAMAP" id="MF_00253_B">
    <property type="entry name" value="Gly_tRNA_synth_B"/>
    <property type="match status" value="1"/>
</dbReference>
<comment type="subcellular location">
    <subcellularLocation>
        <location evidence="7">Cytoplasm</location>
    </subcellularLocation>
</comment>
<keyword evidence="1 7" id="KW-0963">Cytoplasm</keyword>
<evidence type="ECO:0000256" key="4">
    <source>
        <dbReference type="ARBA" id="ARBA00022840"/>
    </source>
</evidence>
<dbReference type="SUPFAM" id="SSF55681">
    <property type="entry name" value="Class II aaRS and biotin synthetases"/>
    <property type="match status" value="1"/>
</dbReference>
<dbReference type="InterPro" id="IPR045864">
    <property type="entry name" value="aa-tRNA-synth_II/BPL/LPL"/>
</dbReference>
<dbReference type="PANTHER" id="PTHR10745:SF8">
    <property type="entry name" value="DNA POLYMERASE SUBUNIT GAMMA-2, MITOCHONDRIAL"/>
    <property type="match status" value="1"/>
</dbReference>
<dbReference type="Proteomes" id="UP000177208">
    <property type="component" value="Unassembled WGS sequence"/>
</dbReference>
<dbReference type="FunFam" id="3.30.40.230:FF:000005">
    <property type="entry name" value="Glycine--tRNA ligase"/>
    <property type="match status" value="1"/>
</dbReference>
<dbReference type="GO" id="GO:1990742">
    <property type="term" value="C:microvesicle"/>
    <property type="evidence" value="ECO:0007669"/>
    <property type="project" value="UniProtKB-ARBA"/>
</dbReference>
<keyword evidence="2 7" id="KW-0436">Ligase</keyword>
<dbReference type="NCBIfam" id="NF003211">
    <property type="entry name" value="PRK04173.1"/>
    <property type="match status" value="1"/>
</dbReference>
<dbReference type="InterPro" id="IPR004154">
    <property type="entry name" value="Anticodon-bd"/>
</dbReference>
<feature type="binding site" evidence="7">
    <location>
        <begin position="283"/>
        <end position="284"/>
    </location>
    <ligand>
        <name>ATP</name>
        <dbReference type="ChEBI" id="CHEBI:30616"/>
    </ligand>
</feature>
<keyword evidence="5 7" id="KW-0648">Protein biosynthesis</keyword>
<organism evidence="9 10">
    <name type="scientific">Candidatus Roizmanbacteria bacterium RIFCSPHIGHO2_01_FULL_39_12c</name>
    <dbReference type="NCBI Taxonomy" id="1802031"/>
    <lineage>
        <taxon>Bacteria</taxon>
        <taxon>Candidatus Roizmaniibacteriota</taxon>
    </lineage>
</organism>
<dbReference type="EC" id="6.1.1.14" evidence="7"/>
<comment type="caution">
    <text evidence="9">The sequence shown here is derived from an EMBL/GenBank/DDBJ whole genome shotgun (WGS) entry which is preliminary data.</text>
</comment>
<dbReference type="GO" id="GO:0004820">
    <property type="term" value="F:glycine-tRNA ligase activity"/>
    <property type="evidence" value="ECO:0007669"/>
    <property type="project" value="UniProtKB-UniRule"/>
</dbReference>
<comment type="catalytic activity">
    <reaction evidence="7">
        <text>tRNA(Gly) + glycine + ATP = glycyl-tRNA(Gly) + AMP + diphosphate</text>
        <dbReference type="Rhea" id="RHEA:16013"/>
        <dbReference type="Rhea" id="RHEA-COMP:9664"/>
        <dbReference type="Rhea" id="RHEA-COMP:9683"/>
        <dbReference type="ChEBI" id="CHEBI:30616"/>
        <dbReference type="ChEBI" id="CHEBI:33019"/>
        <dbReference type="ChEBI" id="CHEBI:57305"/>
        <dbReference type="ChEBI" id="CHEBI:78442"/>
        <dbReference type="ChEBI" id="CHEBI:78522"/>
        <dbReference type="ChEBI" id="CHEBI:456215"/>
        <dbReference type="EC" id="6.1.1.14"/>
    </reaction>
</comment>
<dbReference type="GO" id="GO:0005524">
    <property type="term" value="F:ATP binding"/>
    <property type="evidence" value="ECO:0007669"/>
    <property type="project" value="UniProtKB-UniRule"/>
</dbReference>
<evidence type="ECO:0000256" key="5">
    <source>
        <dbReference type="ARBA" id="ARBA00022917"/>
    </source>
</evidence>
<evidence type="ECO:0000256" key="7">
    <source>
        <dbReference type="HAMAP-Rule" id="MF_00253"/>
    </source>
</evidence>
<comment type="function">
    <text evidence="7">Catalyzes the attachment of glycine to tRNA(Gly).</text>
</comment>
<reference evidence="9 10" key="1">
    <citation type="journal article" date="2016" name="Nat. Commun.">
        <title>Thousands of microbial genomes shed light on interconnected biogeochemical processes in an aquifer system.</title>
        <authorList>
            <person name="Anantharaman K."/>
            <person name="Brown C.T."/>
            <person name="Hug L.A."/>
            <person name="Sharon I."/>
            <person name="Castelle C.J."/>
            <person name="Probst A.J."/>
            <person name="Thomas B.C."/>
            <person name="Singh A."/>
            <person name="Wilkins M.J."/>
            <person name="Karaoz U."/>
            <person name="Brodie E.L."/>
            <person name="Williams K.H."/>
            <person name="Hubbard S.S."/>
            <person name="Banfield J.F."/>
        </authorList>
    </citation>
    <scope>NUCLEOTIDE SEQUENCE [LARGE SCALE GENOMIC DNA]</scope>
</reference>
<dbReference type="InterPro" id="IPR036621">
    <property type="entry name" value="Anticodon-bd_dom_sf"/>
</dbReference>
<comment type="similarity">
    <text evidence="7">Belongs to the class-II aminoacyl-tRNA synthetase family.</text>
</comment>
<comment type="caution">
    <text evidence="7">Lacks conserved residue(s) required for the propagation of feature annotation.</text>
</comment>
<evidence type="ECO:0000256" key="1">
    <source>
        <dbReference type="ARBA" id="ARBA00022490"/>
    </source>
</evidence>
<dbReference type="NCBIfam" id="TIGR00389">
    <property type="entry name" value="glyS_dimeric"/>
    <property type="match status" value="1"/>
</dbReference>
<dbReference type="Gene3D" id="3.40.50.800">
    <property type="entry name" value="Anticodon-binding domain"/>
    <property type="match status" value="1"/>
</dbReference>
<evidence type="ECO:0000259" key="8">
    <source>
        <dbReference type="PROSITE" id="PS50862"/>
    </source>
</evidence>
<dbReference type="PANTHER" id="PTHR10745">
    <property type="entry name" value="GLYCYL-TRNA SYNTHETASE/DNA POLYMERASE SUBUNIT GAMMA-2"/>
    <property type="match status" value="1"/>
</dbReference>
<dbReference type="EMBL" id="MFZG01000027">
    <property type="protein sequence ID" value="OGK16079.1"/>
    <property type="molecule type" value="Genomic_DNA"/>
</dbReference>
<dbReference type="GO" id="GO:0070062">
    <property type="term" value="C:extracellular exosome"/>
    <property type="evidence" value="ECO:0007669"/>
    <property type="project" value="UniProtKB-ARBA"/>
</dbReference>